<dbReference type="Pfam" id="PF01555">
    <property type="entry name" value="N6_N4_Mtase"/>
    <property type="match status" value="2"/>
</dbReference>
<keyword evidence="2" id="KW-0808">Transferase</keyword>
<dbReference type="GO" id="GO:0015667">
    <property type="term" value="F:site-specific DNA-methyltransferase (cytosine-N4-specific) activity"/>
    <property type="evidence" value="ECO:0007669"/>
    <property type="project" value="UniProtKB-EC"/>
</dbReference>
<dbReference type="KEGG" id="tvo:TVG0430782"/>
<reference evidence="5 6" key="2">
    <citation type="journal article" date="2000" name="Proc. Natl. Acad. Sci. U.S.A.">
        <title>Archaeal adaptation to higher temperatures revealed by genomic sequence of Thermoplasma volcanium.</title>
        <authorList>
            <person name="Kawashima T."/>
            <person name="Amano N."/>
            <person name="Koike H."/>
            <person name="Makino S."/>
            <person name="Higuchi S."/>
            <person name="Kawashima-Ohya Y."/>
            <person name="Watanabe K."/>
            <person name="Yamazaki M."/>
            <person name="Kanehori K."/>
            <person name="Kawamoto T."/>
            <person name="Nunoshiba T."/>
            <person name="Yamamoto Y."/>
            <person name="Aramaki H."/>
            <person name="Makino K."/>
            <person name="Suzuki M."/>
        </authorList>
    </citation>
    <scope>NUCLEOTIDE SEQUENCE [LARGE SCALE GENOMIC DNA]</scope>
    <source>
        <strain evidence="6">ATCC 51530 / DSM 4299 / JCM 9571 / NBRC 15438 / GSS1</strain>
    </source>
</reference>
<dbReference type="GO" id="GO:0005737">
    <property type="term" value="C:cytoplasm"/>
    <property type="evidence" value="ECO:0007669"/>
    <property type="project" value="TreeGrafter"/>
</dbReference>
<dbReference type="GO" id="GO:0032259">
    <property type="term" value="P:methylation"/>
    <property type="evidence" value="ECO:0007669"/>
    <property type="project" value="UniProtKB-KW"/>
</dbReference>
<dbReference type="AlphaFoldDB" id="Q97BL3"/>
<dbReference type="GO" id="GO:0009007">
    <property type="term" value="F:site-specific DNA-methyltransferase (adenine-specific) activity"/>
    <property type="evidence" value="ECO:0007669"/>
    <property type="project" value="TreeGrafter"/>
</dbReference>
<dbReference type="REBASE" id="5141">
    <property type="entry name" value="M.TvoI"/>
</dbReference>
<evidence type="ECO:0000256" key="1">
    <source>
        <dbReference type="ARBA" id="ARBA00022603"/>
    </source>
</evidence>
<dbReference type="HOGENOM" id="CLU_063228_1_0_2"/>
<dbReference type="GO" id="GO:0008170">
    <property type="term" value="F:N-methyltransferase activity"/>
    <property type="evidence" value="ECO:0007669"/>
    <property type="project" value="InterPro"/>
</dbReference>
<keyword evidence="1 3" id="KW-0489">Methyltransferase</keyword>
<evidence type="ECO:0000259" key="4">
    <source>
        <dbReference type="Pfam" id="PF01555"/>
    </source>
</evidence>
<protein>
    <recommendedName>
        <fullName evidence="3">Type II methyltransferase</fullName>
        <ecNumber evidence="3">2.1.1.113</ecNumber>
    </recommendedName>
    <alternativeName>
        <fullName evidence="3">N-4 cytosine-specific methyltransferase</fullName>
    </alternativeName>
</protein>
<dbReference type="InterPro" id="IPR002941">
    <property type="entry name" value="DNA_methylase_N4/N6"/>
</dbReference>
<proteinExistence type="inferred from homology"/>
<dbReference type="GO" id="GO:0003677">
    <property type="term" value="F:DNA binding"/>
    <property type="evidence" value="ECO:0007669"/>
    <property type="project" value="InterPro"/>
</dbReference>
<dbReference type="PaxDb" id="273116-14324657"/>
<evidence type="ECO:0000256" key="3">
    <source>
        <dbReference type="RuleBase" id="RU362026"/>
    </source>
</evidence>
<dbReference type="EMBL" id="BA000011">
    <property type="protein sequence ID" value="BAB59584.1"/>
    <property type="molecule type" value="Genomic_DNA"/>
</dbReference>
<dbReference type="RefSeq" id="WP_010916700.1">
    <property type="nucleotide sequence ID" value="NC_002689.2"/>
</dbReference>
<comment type="similarity">
    <text evidence="3">Belongs to the N(4)/N(6)-methyltransferase family.</text>
</comment>
<organism evidence="5 6">
    <name type="scientific">Thermoplasma volcanium (strain ATCC 51530 / DSM 4299 / JCM 9571 / NBRC 15438 / GSS1)</name>
    <dbReference type="NCBI Taxonomy" id="273116"/>
    <lineage>
        <taxon>Archaea</taxon>
        <taxon>Methanobacteriati</taxon>
        <taxon>Thermoplasmatota</taxon>
        <taxon>Thermoplasmata</taxon>
        <taxon>Thermoplasmatales</taxon>
        <taxon>Thermoplasmataceae</taxon>
        <taxon>Thermoplasma</taxon>
    </lineage>
</organism>
<dbReference type="eggNOG" id="arCOG00129">
    <property type="taxonomic scope" value="Archaea"/>
</dbReference>
<dbReference type="PANTHER" id="PTHR13370">
    <property type="entry name" value="RNA METHYLASE-RELATED"/>
    <property type="match status" value="1"/>
</dbReference>
<feature type="domain" description="DNA methylase N-4/N-6" evidence="4">
    <location>
        <begin position="221"/>
        <end position="347"/>
    </location>
</feature>
<keyword evidence="3" id="KW-0949">S-adenosyl-L-methionine</keyword>
<dbReference type="DNASU" id="1440958"/>
<comment type="catalytic activity">
    <reaction evidence="3">
        <text>a 2'-deoxycytidine in DNA + S-adenosyl-L-methionine = an N(4)-methyl-2'-deoxycytidine in DNA + S-adenosyl-L-homocysteine + H(+)</text>
        <dbReference type="Rhea" id="RHEA:16857"/>
        <dbReference type="Rhea" id="RHEA-COMP:11369"/>
        <dbReference type="Rhea" id="RHEA-COMP:13674"/>
        <dbReference type="ChEBI" id="CHEBI:15378"/>
        <dbReference type="ChEBI" id="CHEBI:57856"/>
        <dbReference type="ChEBI" id="CHEBI:59789"/>
        <dbReference type="ChEBI" id="CHEBI:85452"/>
        <dbReference type="ChEBI" id="CHEBI:137933"/>
        <dbReference type="EC" id="2.1.1.113"/>
    </reaction>
</comment>
<evidence type="ECO:0000313" key="6">
    <source>
        <dbReference type="Proteomes" id="UP000001017"/>
    </source>
</evidence>
<dbReference type="Gene3D" id="3.40.50.150">
    <property type="entry name" value="Vaccinia Virus protein VP39"/>
    <property type="match status" value="2"/>
</dbReference>
<dbReference type="Proteomes" id="UP000001017">
    <property type="component" value="Chromosome"/>
</dbReference>
<reference evidence="5 6" key="1">
    <citation type="journal article" date="1999" name="Proc. Jpn. Acad.">
        <title>Determination of the complete genomic DNA sequence of Thermoplasma volvanium GSS1.</title>
        <authorList>
            <person name="Kawashima T."/>
            <person name="Yamamoto Y."/>
            <person name="Aramaki H."/>
            <person name="Nunoshiba T."/>
            <person name="Kawamoto T."/>
            <person name="Watanabe K."/>
            <person name="Yamazaki M."/>
            <person name="Kanehori K."/>
            <person name="Amano N."/>
            <person name="Ohya Y."/>
            <person name="Makino K."/>
            <person name="Suzuki M."/>
        </authorList>
    </citation>
    <scope>NUCLEOTIDE SEQUENCE [LARGE SCALE GENOMIC DNA]</scope>
    <source>
        <strain evidence="6">ATCC 51530 / DSM 4299 / JCM 9571 / NBRC 15438 / GSS1</strain>
    </source>
</reference>
<gene>
    <name evidence="5" type="ORF">TVG0430782</name>
</gene>
<evidence type="ECO:0000256" key="2">
    <source>
        <dbReference type="ARBA" id="ARBA00022679"/>
    </source>
</evidence>
<feature type="domain" description="DNA methylase N-4/N-6" evidence="4">
    <location>
        <begin position="124"/>
        <end position="182"/>
    </location>
</feature>
<evidence type="ECO:0000313" key="5">
    <source>
        <dbReference type="EMBL" id="BAB59584.1"/>
    </source>
</evidence>
<keyword evidence="3" id="KW-0680">Restriction system</keyword>
<dbReference type="SUPFAM" id="SSF53335">
    <property type="entry name" value="S-adenosyl-L-methionine-dependent methyltransferases"/>
    <property type="match status" value="2"/>
</dbReference>
<dbReference type="GeneID" id="1440958"/>
<name>Q97BL3_THEVO</name>
<dbReference type="InterPro" id="IPR001091">
    <property type="entry name" value="RM_Methyltransferase"/>
</dbReference>
<dbReference type="GO" id="GO:0009307">
    <property type="term" value="P:DNA restriction-modification system"/>
    <property type="evidence" value="ECO:0007669"/>
    <property type="project" value="UniProtKB-KW"/>
</dbReference>
<accession>Q97BL3</accession>
<dbReference type="CDD" id="cd02440">
    <property type="entry name" value="AdoMet_MTases"/>
    <property type="match status" value="1"/>
</dbReference>
<dbReference type="STRING" id="273116.gene:9381221"/>
<keyword evidence="6" id="KW-1185">Reference proteome</keyword>
<dbReference type="InterPro" id="IPR029063">
    <property type="entry name" value="SAM-dependent_MTases_sf"/>
</dbReference>
<dbReference type="PANTHER" id="PTHR13370:SF3">
    <property type="entry name" value="TRNA (GUANINE(10)-N2)-METHYLTRANSFERASE HOMOLOG"/>
    <property type="match status" value="1"/>
</dbReference>
<dbReference type="EC" id="2.1.1.113" evidence="3"/>
<sequence>MIDSSLVLDAETIRNFVKSVNDADSMDKVRAAVSSFAEELRSKSSENGISIREDVLKSILQRIASSHTTELARHYANEVYNMAFISRKLPYSDIDLSRWREYDFVITDSLWLFDKRDYRGSKLGWYWGNFVPQIPRQLILRFSRKDEWVLDPFSGSGTTLIEAKKLGRNSLGIEINEEVCKKSLEILNSIDGDGFSTAISGDSASVNLTKVMEYYGIPEFNLVIMHPPYHDIIKFTDIGGDLSNARDTKEFLSMLGKVTRNVSKYLQKGRFLALVIGDKYSNGEWIPLGFYSMQKVMDQGFRLKSTIVKNFEYTRGKASSSDLWRYRALAGGFYVFKHEYIFVFQKT</sequence>
<dbReference type="PRINTS" id="PR00508">
    <property type="entry name" value="S21N4MTFRASE"/>
</dbReference>